<sequence>MALTAYGCCAPCGPETVAALGGLTAAIPGSSAYTVDPAVYDRETHWVAWLAARGLQPHVQESEPL</sequence>
<name>A0A2Z3HHP3_9BACT</name>
<accession>A0A2Z3HHP3</accession>
<evidence type="ECO:0000313" key="1">
    <source>
        <dbReference type="EMBL" id="AWM42525.1"/>
    </source>
</evidence>
<reference evidence="1 2" key="1">
    <citation type="submission" date="2018-01" db="EMBL/GenBank/DDBJ databases">
        <title>G. obscuriglobus.</title>
        <authorList>
            <person name="Franke J."/>
            <person name="Blomberg W."/>
            <person name="Selmecki A."/>
        </authorList>
    </citation>
    <scope>NUCLEOTIDE SEQUENCE [LARGE SCALE GENOMIC DNA]</scope>
    <source>
        <strain evidence="1 2">DSM 5831</strain>
    </source>
</reference>
<dbReference type="AlphaFoldDB" id="A0A2Z3HHP3"/>
<evidence type="ECO:0000313" key="2">
    <source>
        <dbReference type="Proteomes" id="UP000245802"/>
    </source>
</evidence>
<organism evidence="1 2">
    <name type="scientific">Gemmata obscuriglobus</name>
    <dbReference type="NCBI Taxonomy" id="114"/>
    <lineage>
        <taxon>Bacteria</taxon>
        <taxon>Pseudomonadati</taxon>
        <taxon>Planctomycetota</taxon>
        <taxon>Planctomycetia</taxon>
        <taxon>Gemmatales</taxon>
        <taxon>Gemmataceae</taxon>
        <taxon>Gemmata</taxon>
    </lineage>
</organism>
<proteinExistence type="predicted"/>
<protein>
    <submittedName>
        <fullName evidence="1">Uncharacterized protein</fullName>
    </submittedName>
</protein>
<gene>
    <name evidence="1" type="ORF">C1280_35440</name>
</gene>
<dbReference type="EMBL" id="CP025958">
    <property type="protein sequence ID" value="AWM42525.1"/>
    <property type="molecule type" value="Genomic_DNA"/>
</dbReference>
<keyword evidence="2" id="KW-1185">Reference proteome</keyword>
<dbReference type="KEGG" id="gog:C1280_35440"/>
<dbReference type="Proteomes" id="UP000245802">
    <property type="component" value="Chromosome"/>
</dbReference>